<dbReference type="PANTHER" id="PTHR43476:SF5">
    <property type="entry name" value="FAD-DEPENDENT MONOOXYGENASE"/>
    <property type="match status" value="1"/>
</dbReference>
<dbReference type="EMBL" id="AWXE01000005">
    <property type="protein sequence ID" value="ERL46013.1"/>
    <property type="molecule type" value="Genomic_DNA"/>
</dbReference>
<dbReference type="AlphaFoldDB" id="U2WR47"/>
<organism evidence="3 4">
    <name type="scientific">Candidatus Micropelagius thuwalensis</name>
    <dbReference type="NCBI Taxonomy" id="1397666"/>
    <lineage>
        <taxon>Bacteria</taxon>
        <taxon>Pseudomonadati</taxon>
        <taxon>Pseudomonadota</taxon>
        <taxon>Alphaproteobacteria</taxon>
        <taxon>PS1 clade</taxon>
        <taxon>Candidatus Micropelagius</taxon>
    </lineage>
</organism>
<dbReference type="GO" id="GO:0016491">
    <property type="term" value="F:oxidoreductase activity"/>
    <property type="evidence" value="ECO:0007669"/>
    <property type="project" value="UniProtKB-KW"/>
</dbReference>
<evidence type="ECO:0000256" key="1">
    <source>
        <dbReference type="ARBA" id="ARBA00023002"/>
    </source>
</evidence>
<feature type="domain" description="FAD-binding" evidence="2">
    <location>
        <begin position="8"/>
        <end position="341"/>
    </location>
</feature>
<dbReference type="GO" id="GO:0071949">
    <property type="term" value="F:FAD binding"/>
    <property type="evidence" value="ECO:0007669"/>
    <property type="project" value="InterPro"/>
</dbReference>
<keyword evidence="1" id="KW-0560">Oxidoreductase</keyword>
<dbReference type="eggNOG" id="COG0654">
    <property type="taxonomic scope" value="Bacteria"/>
</dbReference>
<dbReference type="InterPro" id="IPR036188">
    <property type="entry name" value="FAD/NAD-bd_sf"/>
</dbReference>
<dbReference type="Gene3D" id="3.50.50.60">
    <property type="entry name" value="FAD/NAD(P)-binding domain"/>
    <property type="match status" value="1"/>
</dbReference>
<evidence type="ECO:0000259" key="2">
    <source>
        <dbReference type="Pfam" id="PF01494"/>
    </source>
</evidence>
<dbReference type="InterPro" id="IPR050631">
    <property type="entry name" value="PheA/TfdB_FAD_monoxygenase"/>
</dbReference>
<evidence type="ECO:0000313" key="4">
    <source>
        <dbReference type="Proteomes" id="UP000016762"/>
    </source>
</evidence>
<dbReference type="SUPFAM" id="SSF51905">
    <property type="entry name" value="FAD/NAD(P)-binding domain"/>
    <property type="match status" value="1"/>
</dbReference>
<gene>
    <name evidence="3" type="ORF">RS24_02084</name>
</gene>
<sequence length="407" mass="45324">MDDPQNLETDVLIVGAGPVGLLAANALVEKSIDMYICDKLNAPVEELRASTFHPPTLDLLEPLGLTSAVLENGLKSPEWQIRFHETGDRVVFDLSVLKADTNHPYRVQCEQAHLAAAARAKLGRAGIEVNYGCQVEDIVDKGAFVETTLMNCGVRFRIRSRYLIGADGAQSIVRGHVTSTFPGHTYPETTILATTDFPFENHLEGLSNINYVWWEKGTFSLLKLPDLWRCSLYPDSEETLEEALEEAAIRRKLSRITPEAAACNINVIRPYRVHMKIADEFCRNRIVLAGDSAHLNSPSGGMGMNGGIHDALMLSDALELSLRANDETALPRYAAARRATALEDILQAADRNRSRMQEKEPGKRREIFNELKTITEQTETARSYLLKTSMIEGLRKSEAQFRETAKI</sequence>
<dbReference type="PRINTS" id="PR00420">
    <property type="entry name" value="RNGMNOXGNASE"/>
</dbReference>
<name>U2WR47_9PROT</name>
<dbReference type="STRING" id="1397666.RS24_02084"/>
<keyword evidence="4" id="KW-1185">Reference proteome</keyword>
<evidence type="ECO:0000313" key="3">
    <source>
        <dbReference type="EMBL" id="ERL46013.1"/>
    </source>
</evidence>
<protein>
    <recommendedName>
        <fullName evidence="2">FAD-binding domain-containing protein</fullName>
    </recommendedName>
</protein>
<dbReference type="PANTHER" id="PTHR43476">
    <property type="entry name" value="3-(3-HYDROXY-PHENYL)PROPIONATE/3-HYDROXYCINNAMIC ACID HYDROXYLASE"/>
    <property type="match status" value="1"/>
</dbReference>
<proteinExistence type="predicted"/>
<dbReference type="OrthoDB" id="9791689at2"/>
<dbReference type="Gene3D" id="3.30.70.2450">
    <property type="match status" value="1"/>
</dbReference>
<dbReference type="InterPro" id="IPR002938">
    <property type="entry name" value="FAD-bd"/>
</dbReference>
<accession>U2WR47</accession>
<dbReference type="RefSeq" id="WP_021777986.1">
    <property type="nucleotide sequence ID" value="NZ_AWXE01000005.1"/>
</dbReference>
<dbReference type="PATRIC" id="fig|1397666.3.peg.1914"/>
<dbReference type="Proteomes" id="UP000016762">
    <property type="component" value="Unassembled WGS sequence"/>
</dbReference>
<dbReference type="Pfam" id="PF01494">
    <property type="entry name" value="FAD_binding_3"/>
    <property type="match status" value="1"/>
</dbReference>
<comment type="caution">
    <text evidence="3">The sequence shown here is derived from an EMBL/GenBank/DDBJ whole genome shotgun (WGS) entry which is preliminary data.</text>
</comment>
<reference evidence="3 4" key="1">
    <citation type="journal article" date="2014" name="FEMS Microbiol. Ecol.">
        <title>Genomic differentiation among two strains of the PS1 clade isolated from geographically separated marine habitats.</title>
        <authorList>
            <person name="Jimenez-Infante F."/>
            <person name="Ngugi D.K."/>
            <person name="Alam I."/>
            <person name="Rashid M."/>
            <person name="Baalawi W."/>
            <person name="Kamau A.A."/>
            <person name="Bajic V.B."/>
            <person name="Stingl U."/>
        </authorList>
    </citation>
    <scope>NUCLEOTIDE SEQUENCE [LARGE SCALE GENOMIC DNA]</scope>
    <source>
        <strain evidence="3 4">RS24</strain>
    </source>
</reference>